<dbReference type="OrthoDB" id="5975154at2759"/>
<dbReference type="AlphaFoldDB" id="A0A3M7QDW7"/>
<proteinExistence type="predicted"/>
<comment type="caution">
    <text evidence="3">The sequence shown here is derived from an EMBL/GenBank/DDBJ whole genome shotgun (WGS) entry which is preliminary data.</text>
</comment>
<keyword evidence="3" id="KW-0675">Receptor</keyword>
<accession>A0A3M7QDW7</accession>
<dbReference type="Gene3D" id="1.20.58.390">
    <property type="entry name" value="Neurotransmitter-gated ion-channel transmembrane domain"/>
    <property type="match status" value="1"/>
</dbReference>
<feature type="chain" id="PRO_5018296785" evidence="2">
    <location>
        <begin position="18"/>
        <end position="188"/>
    </location>
</feature>
<protein>
    <submittedName>
        <fullName evidence="3">Gamma aminobutyric acid receptor subunit</fullName>
    </submittedName>
</protein>
<dbReference type="EMBL" id="REGN01006538">
    <property type="protein sequence ID" value="RNA09125.1"/>
    <property type="molecule type" value="Genomic_DNA"/>
</dbReference>
<reference evidence="3 4" key="1">
    <citation type="journal article" date="2018" name="Sci. Rep.">
        <title>Genomic signatures of local adaptation to the degree of environmental predictability in rotifers.</title>
        <authorList>
            <person name="Franch-Gras L."/>
            <person name="Hahn C."/>
            <person name="Garcia-Roger E.M."/>
            <person name="Carmona M.J."/>
            <person name="Serra M."/>
            <person name="Gomez A."/>
        </authorList>
    </citation>
    <scope>NUCLEOTIDE SEQUENCE [LARGE SCALE GENOMIC DNA]</scope>
    <source>
        <strain evidence="3">HYR1</strain>
    </source>
</reference>
<feature type="compositionally biased region" description="Low complexity" evidence="1">
    <location>
        <begin position="160"/>
        <end position="172"/>
    </location>
</feature>
<keyword evidence="2" id="KW-0732">Signal</keyword>
<dbReference type="InterPro" id="IPR038050">
    <property type="entry name" value="Neuro_actylchol_rec"/>
</dbReference>
<evidence type="ECO:0000313" key="3">
    <source>
        <dbReference type="EMBL" id="RNA09125.1"/>
    </source>
</evidence>
<name>A0A3M7QDW7_BRAPC</name>
<feature type="signal peptide" evidence="2">
    <location>
        <begin position="1"/>
        <end position="17"/>
    </location>
</feature>
<feature type="compositionally biased region" description="Polar residues" evidence="1">
    <location>
        <begin position="173"/>
        <end position="188"/>
    </location>
</feature>
<evidence type="ECO:0000256" key="1">
    <source>
        <dbReference type="SAM" id="MobiDB-lite"/>
    </source>
</evidence>
<dbReference type="Proteomes" id="UP000276133">
    <property type="component" value="Unassembled WGS sequence"/>
</dbReference>
<sequence length="188" mass="21363">MLIFLITMLGFVPFAFDSDKPQFRCQVTGLLLLTSVNFRWVITQRLPSVPYLTSLDKYAIGSLLYLVLFCVWHSIIGSNIITSDGKQKEDIDHYVLMSKSIKKFQSEGLKDAADQTKKRNKLNNKEIETTLTIDEQNDYEILKKCVKKELNTNKNVTKVSNSNPNLSRSNRLISQPSTNDPSLLITTA</sequence>
<evidence type="ECO:0000313" key="4">
    <source>
        <dbReference type="Proteomes" id="UP000276133"/>
    </source>
</evidence>
<keyword evidence="4" id="KW-1185">Reference proteome</keyword>
<gene>
    <name evidence="3" type="ORF">BpHYR1_028445</name>
</gene>
<organism evidence="3 4">
    <name type="scientific">Brachionus plicatilis</name>
    <name type="common">Marine rotifer</name>
    <name type="synonym">Brachionus muelleri</name>
    <dbReference type="NCBI Taxonomy" id="10195"/>
    <lineage>
        <taxon>Eukaryota</taxon>
        <taxon>Metazoa</taxon>
        <taxon>Spiralia</taxon>
        <taxon>Gnathifera</taxon>
        <taxon>Rotifera</taxon>
        <taxon>Eurotatoria</taxon>
        <taxon>Monogononta</taxon>
        <taxon>Pseudotrocha</taxon>
        <taxon>Ploima</taxon>
        <taxon>Brachionidae</taxon>
        <taxon>Brachionus</taxon>
    </lineage>
</organism>
<evidence type="ECO:0000256" key="2">
    <source>
        <dbReference type="SAM" id="SignalP"/>
    </source>
</evidence>
<feature type="region of interest" description="Disordered" evidence="1">
    <location>
        <begin position="156"/>
        <end position="188"/>
    </location>
</feature>
<dbReference type="STRING" id="10195.A0A3M7QDW7"/>